<evidence type="ECO:0000259" key="3">
    <source>
        <dbReference type="Pfam" id="PF13600"/>
    </source>
</evidence>
<evidence type="ECO:0000259" key="2">
    <source>
        <dbReference type="Pfam" id="PF13598"/>
    </source>
</evidence>
<reference evidence="4" key="1">
    <citation type="submission" date="2019-03" db="EMBL/GenBank/DDBJ databases">
        <title>Lake Tanganyika Metagenome-Assembled Genomes (MAGs).</title>
        <authorList>
            <person name="Tran P."/>
        </authorList>
    </citation>
    <scope>NUCLEOTIDE SEQUENCE</scope>
    <source>
        <strain evidence="4">K_DeepCast_150m_m2_040</strain>
    </source>
</reference>
<comment type="caution">
    <text evidence="4">The sequence shown here is derived from an EMBL/GenBank/DDBJ whole genome shotgun (WGS) entry which is preliminary data.</text>
</comment>
<evidence type="ECO:0000313" key="4">
    <source>
        <dbReference type="EMBL" id="MBM3331809.1"/>
    </source>
</evidence>
<dbReference type="InterPro" id="IPR037291">
    <property type="entry name" value="DUF4139"/>
</dbReference>
<dbReference type="AlphaFoldDB" id="A0A937XI49"/>
<protein>
    <submittedName>
        <fullName evidence="4">Mucoidy inhibitor MuiA family protein</fullName>
    </submittedName>
</protein>
<proteinExistence type="predicted"/>
<evidence type="ECO:0000256" key="1">
    <source>
        <dbReference type="SAM" id="Coils"/>
    </source>
</evidence>
<dbReference type="Pfam" id="PF13598">
    <property type="entry name" value="DUF4139"/>
    <property type="match status" value="1"/>
</dbReference>
<dbReference type="NCBIfam" id="TIGR02231">
    <property type="entry name" value="mucoidy inhibitor MuiA family protein"/>
    <property type="match status" value="1"/>
</dbReference>
<dbReference type="Proteomes" id="UP000779900">
    <property type="component" value="Unassembled WGS sequence"/>
</dbReference>
<feature type="domain" description="DUF4140" evidence="3">
    <location>
        <begin position="20"/>
        <end position="114"/>
    </location>
</feature>
<feature type="coiled-coil region" evidence="1">
    <location>
        <begin position="157"/>
        <end position="191"/>
    </location>
</feature>
<sequence length="523" mass="57714">MSIVLLLVTALSVTSRVDSVVIYPHQVLVVRTASVTVSGSGELAFPGFPGALDDNSVRIKAPGIRVGEVQVRRGYQAEPTSEVKRLQARMQELEDQARGLDDEAAVLKAKEEFLNSVKLGAPEIISKELQQGKVAIESWRGALAFVGDELAKVKARQVKLVREKTEMQKQLEAARQEYNDAKAAVENRKEVRFNYAADAGSYDLRISYVIANAASWSPYYELRANPGQSKVDVSYFAKLTQRSGEDWEDVKVVLSTTTPVLGVTPPQPYPWYLSLLEQVVEVSSRKMMPAPGAAKALEDFDGGAMAAPPEEIQPVETGISLQYAIPGRVSLKSGEQAKKLGLKQIALPAEFEYSTLPRSGQQAYLTGNLANTSDFVFLAGDGNTYVGDEYTGSTWLPNVAPQESTLLSFGIDERVKVKRELVKSFKSKGGLLSKTEKQSFVYRTTVENYISKPAVIKVVEQFPVSRQGEIKVSVTKVEPKFLEEDKNQGTYTWKPTIETRGKFTIDFEFTVEYPAGRQVQGLF</sequence>
<evidence type="ECO:0000313" key="5">
    <source>
        <dbReference type="Proteomes" id="UP000779900"/>
    </source>
</evidence>
<feature type="coiled-coil region" evidence="1">
    <location>
        <begin position="76"/>
        <end position="110"/>
    </location>
</feature>
<keyword evidence="1" id="KW-0175">Coiled coil</keyword>
<dbReference type="PANTHER" id="PTHR31005:SF8">
    <property type="entry name" value="DUF4139 DOMAIN-CONTAINING PROTEIN"/>
    <property type="match status" value="1"/>
</dbReference>
<dbReference type="Pfam" id="PF13600">
    <property type="entry name" value="DUF4140"/>
    <property type="match status" value="1"/>
</dbReference>
<accession>A0A937XI49</accession>
<dbReference type="EMBL" id="VGIR01000045">
    <property type="protein sequence ID" value="MBM3331809.1"/>
    <property type="molecule type" value="Genomic_DNA"/>
</dbReference>
<feature type="domain" description="DUF4139" evidence="2">
    <location>
        <begin position="204"/>
        <end position="514"/>
    </location>
</feature>
<dbReference type="InterPro" id="IPR011935">
    <property type="entry name" value="CHP02231"/>
</dbReference>
<gene>
    <name evidence="4" type="ORF">FJY68_08170</name>
</gene>
<dbReference type="PANTHER" id="PTHR31005">
    <property type="entry name" value="DUF4139 DOMAIN-CONTAINING PROTEIN"/>
    <property type="match status" value="1"/>
</dbReference>
<name>A0A937XI49_UNCW3</name>
<dbReference type="InterPro" id="IPR025554">
    <property type="entry name" value="DUF4140"/>
</dbReference>
<organism evidence="4 5">
    <name type="scientific">candidate division WOR-3 bacterium</name>
    <dbReference type="NCBI Taxonomy" id="2052148"/>
    <lineage>
        <taxon>Bacteria</taxon>
        <taxon>Bacteria division WOR-3</taxon>
    </lineage>
</organism>